<keyword evidence="10" id="KW-0133">Cell shape</keyword>
<evidence type="ECO:0000256" key="3">
    <source>
        <dbReference type="ARBA" id="ARBA00022475"/>
    </source>
</evidence>
<keyword evidence="4 21" id="KW-0121">Carboxypeptidase</keyword>
<evidence type="ECO:0000256" key="14">
    <source>
        <dbReference type="ARBA" id="ARBA00023268"/>
    </source>
</evidence>
<dbReference type="GO" id="GO:0009252">
    <property type="term" value="P:peptidoglycan biosynthetic process"/>
    <property type="evidence" value="ECO:0007669"/>
    <property type="project" value="UniProtKB-KW"/>
</dbReference>
<evidence type="ECO:0000256" key="8">
    <source>
        <dbReference type="ARBA" id="ARBA00022692"/>
    </source>
</evidence>
<dbReference type="GO" id="GO:0008658">
    <property type="term" value="F:penicillin binding"/>
    <property type="evidence" value="ECO:0007669"/>
    <property type="project" value="InterPro"/>
</dbReference>
<accession>A0A0R1HJP3</accession>
<keyword evidence="7" id="KW-0808">Transferase</keyword>
<dbReference type="InterPro" id="IPR001460">
    <property type="entry name" value="PCN-bd_Tpept"/>
</dbReference>
<keyword evidence="3" id="KW-1003">Cell membrane</keyword>
<keyword evidence="6" id="KW-0328">Glycosyltransferase</keyword>
<comment type="catalytic activity">
    <reaction evidence="16">
        <text>Preferential cleavage: (Ac)2-L-Lys-D-Ala-|-D-Ala. Also transpeptidation of peptidyl-alanyl moieties that are N-acyl substituents of D-alanine.</text>
        <dbReference type="EC" id="3.4.16.4"/>
    </reaction>
</comment>
<dbReference type="SUPFAM" id="SSF53955">
    <property type="entry name" value="Lysozyme-like"/>
    <property type="match status" value="1"/>
</dbReference>
<evidence type="ECO:0000256" key="7">
    <source>
        <dbReference type="ARBA" id="ARBA00022679"/>
    </source>
</evidence>
<dbReference type="PANTHER" id="PTHR32282">
    <property type="entry name" value="BINDING PROTEIN TRANSPEPTIDASE, PUTATIVE-RELATED"/>
    <property type="match status" value="1"/>
</dbReference>
<comment type="similarity">
    <text evidence="1">In the C-terminal section; belongs to the transpeptidase family.</text>
</comment>
<keyword evidence="8 18" id="KW-0812">Transmembrane</keyword>
<evidence type="ECO:0000256" key="16">
    <source>
        <dbReference type="ARBA" id="ARBA00034000"/>
    </source>
</evidence>
<dbReference type="InterPro" id="IPR023346">
    <property type="entry name" value="Lysozyme-like_dom_sf"/>
</dbReference>
<dbReference type="Pfam" id="PF00905">
    <property type="entry name" value="Transpeptidase"/>
    <property type="match status" value="1"/>
</dbReference>
<evidence type="ECO:0000256" key="17">
    <source>
        <dbReference type="ARBA" id="ARBA00049902"/>
    </source>
</evidence>
<evidence type="ECO:0000313" key="21">
    <source>
        <dbReference type="EMBL" id="KRK46408.1"/>
    </source>
</evidence>
<dbReference type="GO" id="GO:0071555">
    <property type="term" value="P:cell wall organization"/>
    <property type="evidence" value="ECO:0007669"/>
    <property type="project" value="UniProtKB-KW"/>
</dbReference>
<dbReference type="AlphaFoldDB" id="A0A0R1HJP3"/>
<evidence type="ECO:0000256" key="11">
    <source>
        <dbReference type="ARBA" id="ARBA00022984"/>
    </source>
</evidence>
<keyword evidence="22" id="KW-1185">Reference proteome</keyword>
<sequence length="708" mass="77496">MENENKRSKTEDKNWLVTHLIQFKNWFKRAWHFLHGWQWVTILILTIILGSSAYLTYVAKTTNVRGLKSALQQSTEIFDKDGDKAGSLYSQKGTYVSLEKISPNIQNAVLSSEDRNFYHEHGFSIKGMARAAVSLVKNRLMGSHEISGGGSTITQQLVKNAFLSQEQTYSRKAKEIFISVQTEKVYSKNDILTMYLNNAYFGNGVWGVQDASKKYFGKSASDLTVSESAVIAGMLTSPGAFNPIDHPVAAKQRRNIVLDVMYENKKISGSELSGAKQTAITLNDTYDYQSGYKYPYYFDAIISEAIKNYGLTESDIMNRGYKIYTAMDQTHQETMQTSFDNSELFPLDADDGTKAQGGSVAINSNTGGVTAIVGGRGKHVFRGYNRATQINRQPGSTLKPIAVYTPALEDGYFYDSELKDKKQSYGSNNYSPNNYDNQYAGKIPMYQALALSKNAPAVWLLNKIGVEKGYDSVKKFGIPVKNSDKNLDLALGGLTTGVSPYEMASAYTAFANGGVQKKAHFITKIVDASGKTVVNNSDDGETKVMSSKIAKSMTSMMMGVFESGGTGESAAPSGYTIAGKTGSTEAKKGSTNGTKDQWVVGYTPDVTVATWVGFDTTDDTHYLKNLSGDIVNSLFKSEMTGILPNTAKTSFSTKSANELANKTTSNDDGESILGSVEKQTDEIKNKLSDTAKKAQKWLSDGFKGMFGN</sequence>
<gene>
    <name evidence="21" type="ORF">FC66_GL000031</name>
</gene>
<keyword evidence="11" id="KW-0573">Peptidoglycan synthesis</keyword>
<dbReference type="SUPFAM" id="SSF56601">
    <property type="entry name" value="beta-lactamase/transpeptidase-like"/>
    <property type="match status" value="1"/>
</dbReference>
<dbReference type="OrthoDB" id="9766909at2"/>
<evidence type="ECO:0000256" key="10">
    <source>
        <dbReference type="ARBA" id="ARBA00022960"/>
    </source>
</evidence>
<keyword evidence="5" id="KW-0645">Protease</keyword>
<dbReference type="NCBIfam" id="TIGR02074">
    <property type="entry name" value="PBP_1a_fam"/>
    <property type="match status" value="1"/>
</dbReference>
<evidence type="ECO:0000259" key="20">
    <source>
        <dbReference type="Pfam" id="PF00912"/>
    </source>
</evidence>
<proteinExistence type="inferred from homology"/>
<evidence type="ECO:0000256" key="4">
    <source>
        <dbReference type="ARBA" id="ARBA00022645"/>
    </source>
</evidence>
<evidence type="ECO:0000256" key="12">
    <source>
        <dbReference type="ARBA" id="ARBA00022989"/>
    </source>
</evidence>
<protein>
    <submittedName>
        <fullName evidence="21">Membrane carboxypeptidase (Penicillin-binding protein)</fullName>
    </submittedName>
</protein>
<evidence type="ECO:0000256" key="13">
    <source>
        <dbReference type="ARBA" id="ARBA00023136"/>
    </source>
</evidence>
<dbReference type="Proteomes" id="UP000051450">
    <property type="component" value="Unassembled WGS sequence"/>
</dbReference>
<feature type="transmembrane region" description="Helical" evidence="18">
    <location>
        <begin position="36"/>
        <end position="59"/>
    </location>
</feature>
<dbReference type="FunFam" id="1.10.3810.10:FF:000001">
    <property type="entry name" value="Penicillin-binding protein 1A"/>
    <property type="match status" value="1"/>
</dbReference>
<dbReference type="GO" id="GO:0008360">
    <property type="term" value="P:regulation of cell shape"/>
    <property type="evidence" value="ECO:0007669"/>
    <property type="project" value="UniProtKB-KW"/>
</dbReference>
<evidence type="ECO:0000256" key="9">
    <source>
        <dbReference type="ARBA" id="ARBA00022801"/>
    </source>
</evidence>
<dbReference type="InterPro" id="IPR001264">
    <property type="entry name" value="Glyco_trans_51"/>
</dbReference>
<evidence type="ECO:0000256" key="15">
    <source>
        <dbReference type="ARBA" id="ARBA00023316"/>
    </source>
</evidence>
<evidence type="ECO:0000313" key="22">
    <source>
        <dbReference type="Proteomes" id="UP000051450"/>
    </source>
</evidence>
<dbReference type="GO" id="GO:0009002">
    <property type="term" value="F:serine-type D-Ala-D-Ala carboxypeptidase activity"/>
    <property type="evidence" value="ECO:0007669"/>
    <property type="project" value="UniProtKB-EC"/>
</dbReference>
<reference evidence="21 22" key="1">
    <citation type="journal article" date="2015" name="Genome Announc.">
        <title>Expanding the biotechnology potential of lactobacilli through comparative genomics of 213 strains and associated genera.</title>
        <authorList>
            <person name="Sun Z."/>
            <person name="Harris H.M."/>
            <person name="McCann A."/>
            <person name="Guo C."/>
            <person name="Argimon S."/>
            <person name="Zhang W."/>
            <person name="Yang X."/>
            <person name="Jeffery I.B."/>
            <person name="Cooney J.C."/>
            <person name="Kagawa T.F."/>
            <person name="Liu W."/>
            <person name="Song Y."/>
            <person name="Salvetti E."/>
            <person name="Wrobel A."/>
            <person name="Rasinkangas P."/>
            <person name="Parkhill J."/>
            <person name="Rea M.C."/>
            <person name="O'Sullivan O."/>
            <person name="Ritari J."/>
            <person name="Douillard F.P."/>
            <person name="Paul Ross R."/>
            <person name="Yang R."/>
            <person name="Briner A.E."/>
            <person name="Felis G.E."/>
            <person name="de Vos W.M."/>
            <person name="Barrangou R."/>
            <person name="Klaenhammer T.R."/>
            <person name="Caufield P.W."/>
            <person name="Cui Y."/>
            <person name="Zhang H."/>
            <person name="O'Toole P.W."/>
        </authorList>
    </citation>
    <scope>NUCLEOTIDE SEQUENCE [LARGE SCALE GENOMIC DNA]</scope>
    <source>
        <strain evidence="21 22">DSM 15638</strain>
    </source>
</reference>
<evidence type="ECO:0000256" key="5">
    <source>
        <dbReference type="ARBA" id="ARBA00022670"/>
    </source>
</evidence>
<comment type="catalytic activity">
    <reaction evidence="17">
        <text>[GlcNAc-(1-&gt;4)-Mur2Ac(oyl-L-Ala-gamma-D-Glu-L-Lys-D-Ala-D-Ala)](n)-di-trans,octa-cis-undecaprenyl diphosphate + beta-D-GlcNAc-(1-&gt;4)-Mur2Ac(oyl-L-Ala-gamma-D-Glu-L-Lys-D-Ala-D-Ala)-di-trans,octa-cis-undecaprenyl diphosphate = [GlcNAc-(1-&gt;4)-Mur2Ac(oyl-L-Ala-gamma-D-Glu-L-Lys-D-Ala-D-Ala)](n+1)-di-trans,octa-cis-undecaprenyl diphosphate + di-trans,octa-cis-undecaprenyl diphosphate + H(+)</text>
        <dbReference type="Rhea" id="RHEA:23708"/>
        <dbReference type="Rhea" id="RHEA-COMP:9602"/>
        <dbReference type="Rhea" id="RHEA-COMP:9603"/>
        <dbReference type="ChEBI" id="CHEBI:15378"/>
        <dbReference type="ChEBI" id="CHEBI:58405"/>
        <dbReference type="ChEBI" id="CHEBI:60033"/>
        <dbReference type="ChEBI" id="CHEBI:78435"/>
        <dbReference type="EC" id="2.4.99.28"/>
    </reaction>
</comment>
<feature type="domain" description="Glycosyl transferase family 51" evidence="20">
    <location>
        <begin position="87"/>
        <end position="261"/>
    </location>
</feature>
<dbReference type="PANTHER" id="PTHR32282:SF32">
    <property type="entry name" value="PENICILLIN-BINDING PROTEIN 2A"/>
    <property type="match status" value="1"/>
</dbReference>
<dbReference type="InterPro" id="IPR050396">
    <property type="entry name" value="Glycosyltr_51/Transpeptidase"/>
</dbReference>
<evidence type="ECO:0000256" key="1">
    <source>
        <dbReference type="ARBA" id="ARBA00007090"/>
    </source>
</evidence>
<feature type="domain" description="Penicillin-binding protein transpeptidase" evidence="19">
    <location>
        <begin position="358"/>
        <end position="636"/>
    </location>
</feature>
<comment type="similarity">
    <text evidence="2">In the N-terminal section; belongs to the glycosyltransferase 51 family.</text>
</comment>
<dbReference type="InterPro" id="IPR036950">
    <property type="entry name" value="PBP_transglycosylase"/>
</dbReference>
<dbReference type="Gene3D" id="3.40.710.10">
    <property type="entry name" value="DD-peptidase/beta-lactamase superfamily"/>
    <property type="match status" value="1"/>
</dbReference>
<keyword evidence="15" id="KW-0961">Cell wall biogenesis/degradation</keyword>
<evidence type="ECO:0000256" key="6">
    <source>
        <dbReference type="ARBA" id="ARBA00022676"/>
    </source>
</evidence>
<dbReference type="RefSeq" id="WP_057973353.1">
    <property type="nucleotide sequence ID" value="NZ_AZDI01000001.1"/>
</dbReference>
<dbReference type="Pfam" id="PF00912">
    <property type="entry name" value="Transgly"/>
    <property type="match status" value="1"/>
</dbReference>
<keyword evidence="12 18" id="KW-1133">Transmembrane helix</keyword>
<comment type="caution">
    <text evidence="21">The sequence shown here is derived from an EMBL/GenBank/DDBJ whole genome shotgun (WGS) entry which is preliminary data.</text>
</comment>
<dbReference type="PATRIC" id="fig|1423719.4.peg.29"/>
<dbReference type="Gene3D" id="6.20.370.110">
    <property type="match status" value="1"/>
</dbReference>
<dbReference type="InterPro" id="IPR012338">
    <property type="entry name" value="Beta-lactam/transpept-like"/>
</dbReference>
<keyword evidence="14" id="KW-0511">Multifunctional enzyme</keyword>
<dbReference type="GO" id="GO:0008955">
    <property type="term" value="F:peptidoglycan glycosyltransferase activity"/>
    <property type="evidence" value="ECO:0007669"/>
    <property type="project" value="UniProtKB-EC"/>
</dbReference>
<keyword evidence="9" id="KW-0378">Hydrolase</keyword>
<dbReference type="GO" id="GO:0030288">
    <property type="term" value="C:outer membrane-bounded periplasmic space"/>
    <property type="evidence" value="ECO:0007669"/>
    <property type="project" value="TreeGrafter"/>
</dbReference>
<dbReference type="STRING" id="1423719.FC66_GL000031"/>
<evidence type="ECO:0000256" key="18">
    <source>
        <dbReference type="SAM" id="Phobius"/>
    </source>
</evidence>
<name>A0A0R1HJP3_9LACO</name>
<keyword evidence="13 18" id="KW-0472">Membrane</keyword>
<organism evidence="21 22">
    <name type="scientific">Dellaglioa algida DSM 15638</name>
    <dbReference type="NCBI Taxonomy" id="1423719"/>
    <lineage>
        <taxon>Bacteria</taxon>
        <taxon>Bacillati</taxon>
        <taxon>Bacillota</taxon>
        <taxon>Bacilli</taxon>
        <taxon>Lactobacillales</taxon>
        <taxon>Lactobacillaceae</taxon>
        <taxon>Dellaglioa</taxon>
    </lineage>
</organism>
<dbReference type="EMBL" id="AZDI01000001">
    <property type="protein sequence ID" value="KRK46408.1"/>
    <property type="molecule type" value="Genomic_DNA"/>
</dbReference>
<dbReference type="GO" id="GO:0006508">
    <property type="term" value="P:proteolysis"/>
    <property type="evidence" value="ECO:0007669"/>
    <property type="project" value="UniProtKB-KW"/>
</dbReference>
<evidence type="ECO:0000259" key="19">
    <source>
        <dbReference type="Pfam" id="PF00905"/>
    </source>
</evidence>
<evidence type="ECO:0000256" key="2">
    <source>
        <dbReference type="ARBA" id="ARBA00007739"/>
    </source>
</evidence>
<dbReference type="Gene3D" id="1.10.3810.10">
    <property type="entry name" value="Biosynthetic peptidoglycan transglycosylase-like"/>
    <property type="match status" value="1"/>
</dbReference>